<sequence length="164" mass="18210">MADETARFSGGEWYVHPDLEGTDAAAFTAAAMLYRVLAGTPPFPTEEELLLRQDMREGHFLPIRFAVPGLNPGLAALVQKALGPVGKKTAFPERLLRAGLAAAPAAPAAALPEAFPAIPLPGEKFRANCSRFCRLAGGRFRRLLWFSRFRKRIVWRWKKRKKIP</sequence>
<dbReference type="EMBL" id="JQ844188">
    <property type="protein sequence ID" value="AGS52292.1"/>
    <property type="molecule type" value="Genomic_DNA"/>
</dbReference>
<organism evidence="1">
    <name type="scientific">uncultured bacterium contig00061</name>
    <dbReference type="NCBI Taxonomy" id="1181544"/>
    <lineage>
        <taxon>Bacteria</taxon>
        <taxon>environmental samples</taxon>
    </lineage>
</organism>
<reference evidence="1" key="1">
    <citation type="submission" date="2012-03" db="EMBL/GenBank/DDBJ databases">
        <title>Functional metagenomics reveals considerable lignocellulase gene clusters in the gut microbiome of a wood-feeding higher termite.</title>
        <authorList>
            <person name="Liu N."/>
        </authorList>
    </citation>
    <scope>NUCLEOTIDE SEQUENCE</scope>
</reference>
<protein>
    <submittedName>
        <fullName evidence="1">Uncharacterized protein</fullName>
    </submittedName>
</protein>
<dbReference type="AlphaFoldDB" id="A0A806JYW0"/>
<dbReference type="Gene3D" id="1.10.510.10">
    <property type="entry name" value="Transferase(Phosphotransferase) domain 1"/>
    <property type="match status" value="1"/>
</dbReference>
<evidence type="ECO:0000313" key="1">
    <source>
        <dbReference type="EMBL" id="AGS52292.1"/>
    </source>
</evidence>
<accession>A0A806JYW0</accession>
<name>A0A806JYW0_9BACT</name>
<proteinExistence type="predicted"/>